<evidence type="ECO:0000313" key="1">
    <source>
        <dbReference type="EMBL" id="KAG5986930.1"/>
    </source>
</evidence>
<evidence type="ECO:0000313" key="2">
    <source>
        <dbReference type="Proteomes" id="UP000748025"/>
    </source>
</evidence>
<gene>
    <name evidence="1" type="ORF">E4U43_005293</name>
</gene>
<proteinExistence type="predicted"/>
<dbReference type="Proteomes" id="UP000748025">
    <property type="component" value="Unassembled WGS sequence"/>
</dbReference>
<accession>A0A9P7N4E0</accession>
<dbReference type="AlphaFoldDB" id="A0A9P7N4E0"/>
<organism evidence="1 2">
    <name type="scientific">Claviceps pusilla</name>
    <dbReference type="NCBI Taxonomy" id="123648"/>
    <lineage>
        <taxon>Eukaryota</taxon>
        <taxon>Fungi</taxon>
        <taxon>Dikarya</taxon>
        <taxon>Ascomycota</taxon>
        <taxon>Pezizomycotina</taxon>
        <taxon>Sordariomycetes</taxon>
        <taxon>Hypocreomycetidae</taxon>
        <taxon>Hypocreales</taxon>
        <taxon>Clavicipitaceae</taxon>
        <taxon>Claviceps</taxon>
    </lineage>
</organism>
<keyword evidence="2" id="KW-1185">Reference proteome</keyword>
<sequence length="161" mass="17820">MKALVDQSHQSFVQFIISLSAEKAVIARFIARLNPSASRVRVCRSSSSFSLTSLRARDLDRKEVEIVVTRAEDLHLPPLAALGIRARDGKRAFAVGKRPGLDPSWEVEVREIIASRGVTTIRGRTVFVSTRAMKMPSHTRAQQMTTYDVIQQYPEAPSAAG</sequence>
<reference evidence="1" key="1">
    <citation type="journal article" date="2020" name="bioRxiv">
        <title>Whole genome comparisons of ergot fungi reveals the divergence and evolution of species within the genus Claviceps are the result of varying mechanisms driving genome evolution and host range expansion.</title>
        <authorList>
            <person name="Wyka S.A."/>
            <person name="Mondo S.J."/>
            <person name="Liu M."/>
            <person name="Dettman J."/>
            <person name="Nalam V."/>
            <person name="Broders K.D."/>
        </authorList>
    </citation>
    <scope>NUCLEOTIDE SEQUENCE</scope>
    <source>
        <strain evidence="1">CCC 602</strain>
    </source>
</reference>
<name>A0A9P7N4E0_9HYPO</name>
<comment type="caution">
    <text evidence="1">The sequence shown here is derived from an EMBL/GenBank/DDBJ whole genome shotgun (WGS) entry which is preliminary data.</text>
</comment>
<dbReference type="EMBL" id="SRPW01003460">
    <property type="protein sequence ID" value="KAG5986930.1"/>
    <property type="molecule type" value="Genomic_DNA"/>
</dbReference>
<protein>
    <submittedName>
        <fullName evidence="1">Uncharacterized protein</fullName>
    </submittedName>
</protein>